<dbReference type="InterPro" id="IPR051781">
    <property type="entry name" value="Metallo-dep_Hydrolase"/>
</dbReference>
<dbReference type="PANTHER" id="PTHR43135:SF3">
    <property type="entry name" value="ALPHA-D-RIBOSE 1-METHYLPHOSPHONATE 5-TRIPHOSPHATE DIPHOSPHATASE"/>
    <property type="match status" value="1"/>
</dbReference>
<dbReference type="InterPro" id="IPR006680">
    <property type="entry name" value="Amidohydro-rel"/>
</dbReference>
<dbReference type="AlphaFoldDB" id="A0ABD5YNK6"/>
<dbReference type="Gene3D" id="3.20.20.140">
    <property type="entry name" value="Metal-dependent hydrolases"/>
    <property type="match status" value="1"/>
</dbReference>
<evidence type="ECO:0000259" key="1">
    <source>
        <dbReference type="Pfam" id="PF01979"/>
    </source>
</evidence>
<dbReference type="CDD" id="cd01299">
    <property type="entry name" value="Met_dep_hydrolase_A"/>
    <property type="match status" value="1"/>
</dbReference>
<dbReference type="Pfam" id="PF01979">
    <property type="entry name" value="Amidohydro_1"/>
    <property type="match status" value="1"/>
</dbReference>
<name>A0ABD5YNK6_9EURY</name>
<sequence length="277" mass="29936">MYTSGKSISQTGGHGDSHFLPYEWAKTRAGLSTIADGPDECRKEARKRIRQGVDCLKIMTTGGVLSEKDAPDQSQYTDAEISAFTEEAHRVGIPVASHAQGAAGIKRALENGVDTIEHGFFLDTETIDLLLETDATLVPTLAIMHRLVTEGADHGVPEWGLEKSRAARRDHFDSIRRAYEAGVPIALGTDFIGPDLVPHGENMLEAELFVEEIGMTEMDAIRAGTSVAARTLPDDNVGVISNGAVADLVALESDPLDDISALRRVETVYRDGKRVLV</sequence>
<dbReference type="Proteomes" id="UP001596417">
    <property type="component" value="Unassembled WGS sequence"/>
</dbReference>
<evidence type="ECO:0000313" key="3">
    <source>
        <dbReference type="Proteomes" id="UP001596417"/>
    </source>
</evidence>
<reference evidence="2 3" key="1">
    <citation type="journal article" date="2019" name="Int. J. Syst. Evol. Microbiol.">
        <title>The Global Catalogue of Microorganisms (GCM) 10K type strain sequencing project: providing services to taxonomists for standard genome sequencing and annotation.</title>
        <authorList>
            <consortium name="The Broad Institute Genomics Platform"/>
            <consortium name="The Broad Institute Genome Sequencing Center for Infectious Disease"/>
            <person name="Wu L."/>
            <person name="Ma J."/>
        </authorList>
    </citation>
    <scope>NUCLEOTIDE SEQUENCE [LARGE SCALE GENOMIC DNA]</scope>
    <source>
        <strain evidence="2 3">RDMS1</strain>
    </source>
</reference>
<gene>
    <name evidence="2" type="ORF">ACFQL7_15045</name>
</gene>
<dbReference type="PANTHER" id="PTHR43135">
    <property type="entry name" value="ALPHA-D-RIBOSE 1-METHYLPHOSPHONATE 5-TRIPHOSPHATE DIPHOSPHATASE"/>
    <property type="match status" value="1"/>
</dbReference>
<feature type="domain" description="Amidohydrolase-related" evidence="1">
    <location>
        <begin position="27"/>
        <end position="275"/>
    </location>
</feature>
<dbReference type="RefSeq" id="WP_390205949.1">
    <property type="nucleotide sequence ID" value="NZ_JBHTAX010000001.1"/>
</dbReference>
<organism evidence="2 3">
    <name type="scientific">Halocatena marina</name>
    <dbReference type="NCBI Taxonomy" id="2934937"/>
    <lineage>
        <taxon>Archaea</taxon>
        <taxon>Methanobacteriati</taxon>
        <taxon>Methanobacteriota</taxon>
        <taxon>Stenosarchaea group</taxon>
        <taxon>Halobacteria</taxon>
        <taxon>Halobacteriales</taxon>
        <taxon>Natronomonadaceae</taxon>
        <taxon>Halocatena</taxon>
    </lineage>
</organism>
<dbReference type="SUPFAM" id="SSF51556">
    <property type="entry name" value="Metallo-dependent hydrolases"/>
    <property type="match status" value="1"/>
</dbReference>
<accession>A0ABD5YNK6</accession>
<proteinExistence type="predicted"/>
<dbReference type="InterPro" id="IPR057744">
    <property type="entry name" value="OTAase-like"/>
</dbReference>
<dbReference type="InterPro" id="IPR032466">
    <property type="entry name" value="Metal_Hydrolase"/>
</dbReference>
<evidence type="ECO:0000313" key="2">
    <source>
        <dbReference type="EMBL" id="MFC7191009.1"/>
    </source>
</evidence>
<keyword evidence="3" id="KW-1185">Reference proteome</keyword>
<dbReference type="EMBL" id="JBHTAX010000001">
    <property type="protein sequence ID" value="MFC7191009.1"/>
    <property type="molecule type" value="Genomic_DNA"/>
</dbReference>
<comment type="caution">
    <text evidence="2">The sequence shown here is derived from an EMBL/GenBank/DDBJ whole genome shotgun (WGS) entry which is preliminary data.</text>
</comment>
<protein>
    <submittedName>
        <fullName evidence="2">Amidohydrolase family protein</fullName>
    </submittedName>
</protein>